<dbReference type="RefSeq" id="WP_284630541.1">
    <property type="nucleotide sequence ID" value="NZ_CP100374.1"/>
</dbReference>
<keyword evidence="2" id="KW-0723">Serine/threonine-protein kinase</keyword>
<keyword evidence="3 10" id="KW-0808">Transferase</keyword>
<keyword evidence="5 10" id="KW-0418">Kinase</keyword>
<dbReference type="PROSITE" id="PS00108">
    <property type="entry name" value="PROTEIN_KINASE_ST"/>
    <property type="match status" value="1"/>
</dbReference>
<evidence type="ECO:0000256" key="6">
    <source>
        <dbReference type="ARBA" id="ARBA00022840"/>
    </source>
</evidence>
<sequence length="503" mass="54840">MKNTENKDHLQELIGSDYELQWIIGHGGMSTVWLADDTRNDREVAIKVLRPEFSDNQEFLSRFRNEAESAESIQSDNVVATYDYRELEDNGRKFCFMALEYVRGESLADLLARENTLQEELALDVLEQAGHGLSIIHRMGLVHRDIKPGNLMITQNGQVKITDFGIAKAAASVPLTRTGMVVGTAQYVSPEQAQGKEVTPASDIYSLGVVGYEMLGGKRPFSGDSSVSIALAHINQEPEPLSTTISAPARELIRIALRKDPNTRYADGNEFTVAVSDVRLGKRPPQPKSIPPHQQAPEPSPSASTEMLADVAQPTTIHPAAGTAASAAAPQRKVAPAPDNDSKGGKSFLKGLGIVAAIALLAAAGYAIMNLMSSEGGDSEPSSTQETSVVTEYRDPTTTQVETLEEEDTNETPQEVTVTETEPTDREGNQAPRDNHRQPQTPNQQAPTRNQQAPNTPTQQRQPQQRQPQETHVENTPEQKNTVNSQPDELPGDLSDLLRQDGD</sequence>
<dbReference type="EC" id="2.7.11.1" evidence="1"/>
<dbReference type="CDD" id="cd14014">
    <property type="entry name" value="STKc_PknB_like"/>
    <property type="match status" value="1"/>
</dbReference>
<accession>A0AAP4BYK3</accession>
<dbReference type="InterPro" id="IPR008271">
    <property type="entry name" value="Ser/Thr_kinase_AS"/>
</dbReference>
<evidence type="ECO:0000256" key="4">
    <source>
        <dbReference type="ARBA" id="ARBA00022741"/>
    </source>
</evidence>
<gene>
    <name evidence="10" type="ORF">QPX58_06270</name>
</gene>
<name>A0AAP4BYK3_9CORY</name>
<evidence type="ECO:0000313" key="11">
    <source>
        <dbReference type="Proteomes" id="UP001230317"/>
    </source>
</evidence>
<reference evidence="10" key="1">
    <citation type="submission" date="2023-05" db="EMBL/GenBank/DDBJ databases">
        <title>Metabolic capabilities are highly conserved among human nasal-associated Corynebacterium species in pangenomic analyses.</title>
        <authorList>
            <person name="Tran T.H."/>
            <person name="Roberts A.Q."/>
            <person name="Escapa I.F."/>
            <person name="Gao W."/>
            <person name="Conlan S."/>
            <person name="Kong H."/>
            <person name="Segre J.A."/>
            <person name="Kelly M.S."/>
            <person name="Lemon K.P."/>
        </authorList>
    </citation>
    <scope>NUCLEOTIDE SEQUENCE</scope>
    <source>
        <strain evidence="10">KPL2618</strain>
    </source>
</reference>
<dbReference type="InterPro" id="IPR011009">
    <property type="entry name" value="Kinase-like_dom_sf"/>
</dbReference>
<evidence type="ECO:0000256" key="8">
    <source>
        <dbReference type="SAM" id="MobiDB-lite"/>
    </source>
</evidence>
<dbReference type="InterPro" id="IPR000719">
    <property type="entry name" value="Prot_kinase_dom"/>
</dbReference>
<dbReference type="SUPFAM" id="SSF56112">
    <property type="entry name" value="Protein kinase-like (PK-like)"/>
    <property type="match status" value="1"/>
</dbReference>
<feature type="domain" description="Protein kinase" evidence="9">
    <location>
        <begin position="18"/>
        <end position="280"/>
    </location>
</feature>
<proteinExistence type="predicted"/>
<dbReference type="PANTHER" id="PTHR43289">
    <property type="entry name" value="MITOGEN-ACTIVATED PROTEIN KINASE KINASE KINASE 20-RELATED"/>
    <property type="match status" value="1"/>
</dbReference>
<dbReference type="PROSITE" id="PS50011">
    <property type="entry name" value="PROTEIN_KINASE_DOM"/>
    <property type="match status" value="1"/>
</dbReference>
<dbReference type="Pfam" id="PF00069">
    <property type="entry name" value="Pkinase"/>
    <property type="match status" value="1"/>
</dbReference>
<protein>
    <recommendedName>
        <fullName evidence="1">non-specific serine/threonine protein kinase</fullName>
        <ecNumber evidence="1">2.7.11.1</ecNumber>
    </recommendedName>
</protein>
<feature type="region of interest" description="Disordered" evidence="8">
    <location>
        <begin position="320"/>
        <end position="343"/>
    </location>
</feature>
<evidence type="ECO:0000259" key="9">
    <source>
        <dbReference type="PROSITE" id="PS50011"/>
    </source>
</evidence>
<keyword evidence="4 7" id="KW-0547">Nucleotide-binding</keyword>
<feature type="region of interest" description="Disordered" evidence="8">
    <location>
        <begin position="375"/>
        <end position="503"/>
    </location>
</feature>
<dbReference type="AlphaFoldDB" id="A0AAP4BYK3"/>
<dbReference type="Gene3D" id="1.10.510.10">
    <property type="entry name" value="Transferase(Phosphotransferase) domain 1"/>
    <property type="match status" value="1"/>
</dbReference>
<dbReference type="SMART" id="SM00220">
    <property type="entry name" value="S_TKc"/>
    <property type="match status" value="1"/>
</dbReference>
<dbReference type="EMBL" id="JASNVU010000007">
    <property type="protein sequence ID" value="MDK4335019.1"/>
    <property type="molecule type" value="Genomic_DNA"/>
</dbReference>
<feature type="compositionally biased region" description="Low complexity" evidence="8">
    <location>
        <begin position="320"/>
        <end position="329"/>
    </location>
</feature>
<keyword evidence="6 7" id="KW-0067">ATP-binding</keyword>
<dbReference type="FunFam" id="1.10.510.10:FF:000021">
    <property type="entry name" value="Serine/threonine protein kinase"/>
    <property type="match status" value="1"/>
</dbReference>
<evidence type="ECO:0000256" key="5">
    <source>
        <dbReference type="ARBA" id="ARBA00022777"/>
    </source>
</evidence>
<evidence type="ECO:0000256" key="7">
    <source>
        <dbReference type="PROSITE-ProRule" id="PRU10141"/>
    </source>
</evidence>
<comment type="caution">
    <text evidence="10">The sequence shown here is derived from an EMBL/GenBank/DDBJ whole genome shotgun (WGS) entry which is preliminary data.</text>
</comment>
<organism evidence="10 11">
    <name type="scientific">Corynebacterium accolens</name>
    <dbReference type="NCBI Taxonomy" id="38284"/>
    <lineage>
        <taxon>Bacteria</taxon>
        <taxon>Bacillati</taxon>
        <taxon>Actinomycetota</taxon>
        <taxon>Actinomycetes</taxon>
        <taxon>Mycobacteriales</taxon>
        <taxon>Corynebacteriaceae</taxon>
        <taxon>Corynebacterium</taxon>
    </lineage>
</organism>
<feature type="binding site" evidence="7">
    <location>
        <position position="47"/>
    </location>
    <ligand>
        <name>ATP</name>
        <dbReference type="ChEBI" id="CHEBI:30616"/>
    </ligand>
</feature>
<feature type="region of interest" description="Disordered" evidence="8">
    <location>
        <begin position="280"/>
        <end position="307"/>
    </location>
</feature>
<dbReference type="InterPro" id="IPR017441">
    <property type="entry name" value="Protein_kinase_ATP_BS"/>
</dbReference>
<dbReference type="GO" id="GO:0005524">
    <property type="term" value="F:ATP binding"/>
    <property type="evidence" value="ECO:0007669"/>
    <property type="project" value="UniProtKB-UniRule"/>
</dbReference>
<evidence type="ECO:0000256" key="3">
    <source>
        <dbReference type="ARBA" id="ARBA00022679"/>
    </source>
</evidence>
<evidence type="ECO:0000313" key="10">
    <source>
        <dbReference type="EMBL" id="MDK4335019.1"/>
    </source>
</evidence>
<feature type="compositionally biased region" description="Polar residues" evidence="8">
    <location>
        <begin position="478"/>
        <end position="487"/>
    </location>
</feature>
<dbReference type="PROSITE" id="PS00107">
    <property type="entry name" value="PROTEIN_KINASE_ATP"/>
    <property type="match status" value="1"/>
</dbReference>
<feature type="compositionally biased region" description="Basic and acidic residues" evidence="8">
    <location>
        <begin position="423"/>
        <end position="437"/>
    </location>
</feature>
<evidence type="ECO:0000256" key="2">
    <source>
        <dbReference type="ARBA" id="ARBA00022527"/>
    </source>
</evidence>
<evidence type="ECO:0000256" key="1">
    <source>
        <dbReference type="ARBA" id="ARBA00012513"/>
    </source>
</evidence>
<feature type="compositionally biased region" description="Polar residues" evidence="8">
    <location>
        <begin position="380"/>
        <end position="402"/>
    </location>
</feature>
<dbReference type="PANTHER" id="PTHR43289:SF6">
    <property type="entry name" value="SERINE_THREONINE-PROTEIN KINASE NEKL-3"/>
    <property type="match status" value="1"/>
</dbReference>
<dbReference type="GO" id="GO:0004674">
    <property type="term" value="F:protein serine/threonine kinase activity"/>
    <property type="evidence" value="ECO:0007669"/>
    <property type="project" value="UniProtKB-KW"/>
</dbReference>
<feature type="compositionally biased region" description="Low complexity" evidence="8">
    <location>
        <begin position="447"/>
        <end position="468"/>
    </location>
</feature>
<dbReference type="Proteomes" id="UP001230317">
    <property type="component" value="Unassembled WGS sequence"/>
</dbReference>
<feature type="compositionally biased region" description="Low complexity" evidence="8">
    <location>
        <begin position="411"/>
        <end position="421"/>
    </location>
</feature>
<dbReference type="Gene3D" id="3.30.200.20">
    <property type="entry name" value="Phosphorylase Kinase, domain 1"/>
    <property type="match status" value="1"/>
</dbReference>